<evidence type="ECO:0000256" key="5">
    <source>
        <dbReference type="ARBA" id="ARBA00022737"/>
    </source>
</evidence>
<dbReference type="InterPro" id="IPR020472">
    <property type="entry name" value="WD40_PAC1"/>
</dbReference>
<keyword evidence="3 9" id="KW-0349">Heme</keyword>
<dbReference type="SUPFAM" id="SSF50978">
    <property type="entry name" value="WD40 repeat-like"/>
    <property type="match status" value="1"/>
</dbReference>
<dbReference type="AlphaFoldDB" id="A0A238XV36"/>
<organism evidence="12 13">
    <name type="scientific">Puniceibacterium sediminis</name>
    <dbReference type="NCBI Taxonomy" id="1608407"/>
    <lineage>
        <taxon>Bacteria</taxon>
        <taxon>Pseudomonadati</taxon>
        <taxon>Pseudomonadota</taxon>
        <taxon>Alphaproteobacteria</taxon>
        <taxon>Rhodobacterales</taxon>
        <taxon>Paracoccaceae</taxon>
        <taxon>Puniceibacterium</taxon>
    </lineage>
</organism>
<dbReference type="PROSITE" id="PS50294">
    <property type="entry name" value="WD_REPEATS_REGION"/>
    <property type="match status" value="2"/>
</dbReference>
<dbReference type="InterPro" id="IPR036322">
    <property type="entry name" value="WD40_repeat_dom_sf"/>
</dbReference>
<evidence type="ECO:0000313" key="12">
    <source>
        <dbReference type="EMBL" id="SNR62184.1"/>
    </source>
</evidence>
<evidence type="ECO:0000259" key="11">
    <source>
        <dbReference type="PROSITE" id="PS51007"/>
    </source>
</evidence>
<gene>
    <name evidence="12" type="ORF">SAMN06265370_11316</name>
</gene>
<dbReference type="PANTHER" id="PTHR19879:SF9">
    <property type="entry name" value="TRANSCRIPTION INITIATION FACTOR TFIID SUBUNIT 5"/>
    <property type="match status" value="1"/>
</dbReference>
<evidence type="ECO:0000256" key="4">
    <source>
        <dbReference type="ARBA" id="ARBA00022723"/>
    </source>
</evidence>
<dbReference type="PROSITE" id="PS51007">
    <property type="entry name" value="CYTC"/>
    <property type="match status" value="1"/>
</dbReference>
<feature type="chain" id="PRO_5012127563" evidence="10">
    <location>
        <begin position="18"/>
        <end position="429"/>
    </location>
</feature>
<dbReference type="InterPro" id="IPR002327">
    <property type="entry name" value="Cyt_c_1A/1B"/>
</dbReference>
<sequence length="429" mass="45800">MRWLLLALALTTGPALAGEYATLEGHGGPIMGITVSPNGQIATTSFDNAVGLWNDTTPRWLENHRAAVNCAVFLSETELVTGGDDFALVHWDLATGRATRMEGHQGKVMSLVVSPDGALIASASWDGSIGLWPLSGDVPRFLHGHAGPVNDLAFSADGARLYSASADGSLRIWDVLSGQEQGRLVEHGFGLNEVVLNESAGWLAYGAVDGGTRVIDVENGAAIADLTLERRPILAMEMSPAGDVLAVGDGEGFIMVVDTTDWHIFRDFRATTRGPIWALGFSADGENILAGGLDDTVHSWPIATMDEHGQIETGNPSFLANPDTMPNGERQFKRKCSICHTLTPGSARRAGPTLYGLFGRAAGTVADYRYSEALDGSALIWTDATIDGLFDIGPEHYIPGTKMPMQRITGAKDRADLIDYLRAETAPKE</sequence>
<keyword evidence="1" id="KW-0813">Transport</keyword>
<dbReference type="InterPro" id="IPR015943">
    <property type="entry name" value="WD40/YVTN_repeat-like_dom_sf"/>
</dbReference>
<feature type="signal peptide" evidence="10">
    <location>
        <begin position="1"/>
        <end position="17"/>
    </location>
</feature>
<dbReference type="InterPro" id="IPR019775">
    <property type="entry name" value="WD40_repeat_CS"/>
</dbReference>
<evidence type="ECO:0000256" key="6">
    <source>
        <dbReference type="ARBA" id="ARBA00022982"/>
    </source>
</evidence>
<dbReference type="GO" id="GO:0020037">
    <property type="term" value="F:heme binding"/>
    <property type="evidence" value="ECO:0007669"/>
    <property type="project" value="InterPro"/>
</dbReference>
<dbReference type="CDD" id="cd00200">
    <property type="entry name" value="WD40"/>
    <property type="match status" value="1"/>
</dbReference>
<evidence type="ECO:0000256" key="1">
    <source>
        <dbReference type="ARBA" id="ARBA00022448"/>
    </source>
</evidence>
<dbReference type="SMART" id="SM00320">
    <property type="entry name" value="WD40"/>
    <property type="match status" value="7"/>
</dbReference>
<dbReference type="GO" id="GO:0009055">
    <property type="term" value="F:electron transfer activity"/>
    <property type="evidence" value="ECO:0007669"/>
    <property type="project" value="InterPro"/>
</dbReference>
<dbReference type="InterPro" id="IPR001680">
    <property type="entry name" value="WD40_rpt"/>
</dbReference>
<keyword evidence="10" id="KW-0732">Signal</keyword>
<keyword evidence="5" id="KW-0677">Repeat</keyword>
<feature type="repeat" description="WD" evidence="8">
    <location>
        <begin position="23"/>
        <end position="54"/>
    </location>
</feature>
<feature type="domain" description="Cytochrome c" evidence="11">
    <location>
        <begin position="323"/>
        <end position="425"/>
    </location>
</feature>
<dbReference type="PANTHER" id="PTHR19879">
    <property type="entry name" value="TRANSCRIPTION INITIATION FACTOR TFIID"/>
    <property type="match status" value="1"/>
</dbReference>
<dbReference type="PROSITE" id="PS00678">
    <property type="entry name" value="WD_REPEATS_1"/>
    <property type="match status" value="1"/>
</dbReference>
<dbReference type="PRINTS" id="PR00320">
    <property type="entry name" value="GPROTEINBRPT"/>
</dbReference>
<feature type="repeat" description="WD" evidence="8">
    <location>
        <begin position="142"/>
        <end position="183"/>
    </location>
</feature>
<dbReference type="Proteomes" id="UP000198417">
    <property type="component" value="Unassembled WGS sequence"/>
</dbReference>
<accession>A0A238XV36</accession>
<protein>
    <submittedName>
        <fullName evidence="12">Cytochrome c</fullName>
    </submittedName>
</protein>
<evidence type="ECO:0000256" key="2">
    <source>
        <dbReference type="ARBA" id="ARBA00022574"/>
    </source>
</evidence>
<evidence type="ECO:0000256" key="8">
    <source>
        <dbReference type="PROSITE-ProRule" id="PRU00221"/>
    </source>
</evidence>
<dbReference type="EMBL" id="FZNN01000013">
    <property type="protein sequence ID" value="SNR62184.1"/>
    <property type="molecule type" value="Genomic_DNA"/>
</dbReference>
<dbReference type="OrthoDB" id="9805828at2"/>
<dbReference type="Pfam" id="PF00400">
    <property type="entry name" value="WD40"/>
    <property type="match status" value="4"/>
</dbReference>
<keyword evidence="2 8" id="KW-0853">WD repeat</keyword>
<keyword evidence="13" id="KW-1185">Reference proteome</keyword>
<evidence type="ECO:0000256" key="3">
    <source>
        <dbReference type="ARBA" id="ARBA00022617"/>
    </source>
</evidence>
<name>A0A238XV36_9RHOB</name>
<dbReference type="GO" id="GO:0046872">
    <property type="term" value="F:metal ion binding"/>
    <property type="evidence" value="ECO:0007669"/>
    <property type="project" value="UniProtKB-KW"/>
</dbReference>
<evidence type="ECO:0000256" key="7">
    <source>
        <dbReference type="ARBA" id="ARBA00023004"/>
    </source>
</evidence>
<evidence type="ECO:0000256" key="10">
    <source>
        <dbReference type="SAM" id="SignalP"/>
    </source>
</evidence>
<dbReference type="Gene3D" id="2.130.10.10">
    <property type="entry name" value="YVTN repeat-like/Quinoprotein amine dehydrogenase"/>
    <property type="match status" value="2"/>
</dbReference>
<feature type="repeat" description="WD" evidence="8">
    <location>
        <begin position="101"/>
        <end position="132"/>
    </location>
</feature>
<dbReference type="RefSeq" id="WP_089271547.1">
    <property type="nucleotide sequence ID" value="NZ_FZNN01000013.1"/>
</dbReference>
<evidence type="ECO:0000313" key="13">
    <source>
        <dbReference type="Proteomes" id="UP000198417"/>
    </source>
</evidence>
<keyword evidence="6" id="KW-0249">Electron transport</keyword>
<dbReference type="Pfam" id="PF00034">
    <property type="entry name" value="Cytochrom_C"/>
    <property type="match status" value="1"/>
</dbReference>
<dbReference type="Gene3D" id="1.10.760.10">
    <property type="entry name" value="Cytochrome c-like domain"/>
    <property type="match status" value="1"/>
</dbReference>
<dbReference type="InterPro" id="IPR036909">
    <property type="entry name" value="Cyt_c-like_dom_sf"/>
</dbReference>
<evidence type="ECO:0000256" key="9">
    <source>
        <dbReference type="PROSITE-ProRule" id="PRU00433"/>
    </source>
</evidence>
<proteinExistence type="predicted"/>
<reference evidence="12 13" key="1">
    <citation type="submission" date="2017-06" db="EMBL/GenBank/DDBJ databases">
        <authorList>
            <person name="Kim H.J."/>
            <person name="Triplett B.A."/>
        </authorList>
    </citation>
    <scope>NUCLEOTIDE SEQUENCE [LARGE SCALE GENOMIC DNA]</scope>
    <source>
        <strain evidence="12 13">DSM 29052</strain>
    </source>
</reference>
<keyword evidence="4 9" id="KW-0479">Metal-binding</keyword>
<feature type="repeat" description="WD" evidence="8">
    <location>
        <begin position="61"/>
        <end position="101"/>
    </location>
</feature>
<dbReference type="SUPFAM" id="SSF46626">
    <property type="entry name" value="Cytochrome c"/>
    <property type="match status" value="1"/>
</dbReference>
<dbReference type="PRINTS" id="PR00604">
    <property type="entry name" value="CYTCHRMECIAB"/>
</dbReference>
<dbReference type="PROSITE" id="PS50082">
    <property type="entry name" value="WD_REPEATS_2"/>
    <property type="match status" value="4"/>
</dbReference>
<dbReference type="InterPro" id="IPR009056">
    <property type="entry name" value="Cyt_c-like_dom"/>
</dbReference>
<keyword evidence="7 9" id="KW-0408">Iron</keyword>